<evidence type="ECO:0000313" key="3">
    <source>
        <dbReference type="Ensembl" id="ENSUPAP00010028460.1"/>
    </source>
</evidence>
<dbReference type="Ensembl" id="ENSUPAT00010032395.1">
    <property type="protein sequence ID" value="ENSUPAP00010028460.1"/>
    <property type="gene ID" value="ENSUPAG00010022466.1"/>
</dbReference>
<accession>A0A8D2IHW9</accession>
<dbReference type="Pfam" id="PF03234">
    <property type="entry name" value="CDC37_N"/>
    <property type="match status" value="1"/>
</dbReference>
<keyword evidence="4" id="KW-1185">Reference proteome</keyword>
<dbReference type="GO" id="GO:0019901">
    <property type="term" value="F:protein kinase binding"/>
    <property type="evidence" value="ECO:0007669"/>
    <property type="project" value="InterPro"/>
</dbReference>
<sequence length="80" mass="8634">MVTQARKQDYSVWDHIEMSDNEDEKHPSIDLASLFCWWHQQPGRIHGAVPEGEGGAGQGLPRLQAQGGQVPTEPEGAGGG</sequence>
<organism evidence="3 4">
    <name type="scientific">Urocitellus parryii</name>
    <name type="common">Arctic ground squirrel</name>
    <name type="synonym">Spermophilus parryii</name>
    <dbReference type="NCBI Taxonomy" id="9999"/>
    <lineage>
        <taxon>Eukaryota</taxon>
        <taxon>Metazoa</taxon>
        <taxon>Chordata</taxon>
        <taxon>Craniata</taxon>
        <taxon>Vertebrata</taxon>
        <taxon>Euteleostomi</taxon>
        <taxon>Mammalia</taxon>
        <taxon>Eutheria</taxon>
        <taxon>Euarchontoglires</taxon>
        <taxon>Glires</taxon>
        <taxon>Rodentia</taxon>
        <taxon>Sciuromorpha</taxon>
        <taxon>Sciuridae</taxon>
        <taxon>Xerinae</taxon>
        <taxon>Marmotini</taxon>
        <taxon>Urocitellus</taxon>
    </lineage>
</organism>
<dbReference type="AlphaFoldDB" id="A0A8D2IHW9"/>
<reference evidence="3" key="1">
    <citation type="submission" date="2025-08" db="UniProtKB">
        <authorList>
            <consortium name="Ensembl"/>
        </authorList>
    </citation>
    <scope>IDENTIFICATION</scope>
</reference>
<evidence type="ECO:0000313" key="4">
    <source>
        <dbReference type="Proteomes" id="UP000694417"/>
    </source>
</evidence>
<dbReference type="InterPro" id="IPR013855">
    <property type="entry name" value="Cdc37_N_dom"/>
</dbReference>
<protein>
    <recommendedName>
        <fullName evidence="2">Cdc37 N-terminal domain-containing protein</fullName>
    </recommendedName>
</protein>
<name>A0A8D2IHW9_UROPR</name>
<evidence type="ECO:0000256" key="1">
    <source>
        <dbReference type="SAM" id="MobiDB-lite"/>
    </source>
</evidence>
<proteinExistence type="predicted"/>
<dbReference type="GeneTree" id="ENSGT00940000170960"/>
<feature type="region of interest" description="Disordered" evidence="1">
    <location>
        <begin position="46"/>
        <end position="80"/>
    </location>
</feature>
<evidence type="ECO:0000259" key="2">
    <source>
        <dbReference type="Pfam" id="PF03234"/>
    </source>
</evidence>
<reference evidence="3" key="2">
    <citation type="submission" date="2025-09" db="UniProtKB">
        <authorList>
            <consortium name="Ensembl"/>
        </authorList>
    </citation>
    <scope>IDENTIFICATION</scope>
</reference>
<dbReference type="Proteomes" id="UP000694417">
    <property type="component" value="Unplaced"/>
</dbReference>
<feature type="domain" description="Cdc37 N-terminal" evidence="2">
    <location>
        <begin position="9"/>
        <end position="41"/>
    </location>
</feature>